<dbReference type="InterPro" id="IPR017853">
    <property type="entry name" value="GH"/>
</dbReference>
<evidence type="ECO:0000256" key="3">
    <source>
        <dbReference type="ARBA" id="ARBA00012756"/>
    </source>
</evidence>
<dbReference type="Pfam" id="PF10435">
    <property type="entry name" value="BetaGal_dom2"/>
    <property type="match status" value="1"/>
</dbReference>
<dbReference type="InterPro" id="IPR018954">
    <property type="entry name" value="Betagal_dom2"/>
</dbReference>
<dbReference type="InterPro" id="IPR031330">
    <property type="entry name" value="Gly_Hdrlase_35_cat"/>
</dbReference>
<keyword evidence="5 11" id="KW-0378">Hydrolase</keyword>
<dbReference type="SUPFAM" id="SSF49785">
    <property type="entry name" value="Galactose-binding domain-like"/>
    <property type="match status" value="2"/>
</dbReference>
<evidence type="ECO:0000313" key="11">
    <source>
        <dbReference type="EMBL" id="USI72219.1"/>
    </source>
</evidence>
<dbReference type="PANTHER" id="PTHR23421">
    <property type="entry name" value="BETA-GALACTOSIDASE RELATED"/>
    <property type="match status" value="1"/>
</dbReference>
<dbReference type="InterPro" id="IPR008979">
    <property type="entry name" value="Galactose-bd-like_sf"/>
</dbReference>
<feature type="domain" description="Beta-galactosidase" evidence="10">
    <location>
        <begin position="368"/>
        <end position="548"/>
    </location>
</feature>
<gene>
    <name evidence="11" type="ORF">LHA26_13055</name>
</gene>
<reference evidence="11" key="1">
    <citation type="journal article" date="2022" name="Toxins">
        <title>Genomic Analysis of Sphingopyxis sp. USTB-05 for Biodegrading Cyanobacterial Hepatotoxins.</title>
        <authorList>
            <person name="Liu C."/>
            <person name="Xu Q."/>
            <person name="Zhao Z."/>
            <person name="Zhang H."/>
            <person name="Liu X."/>
            <person name="Yin C."/>
            <person name="Liu Y."/>
            <person name="Yan H."/>
        </authorList>
    </citation>
    <scope>NUCLEOTIDE SEQUENCE</scope>
    <source>
        <strain evidence="11">NBD5</strain>
    </source>
</reference>
<dbReference type="Proteomes" id="UP001056937">
    <property type="component" value="Chromosome 1"/>
</dbReference>
<sequence length="945" mass="101297">MRSPGALMGAAALAALVAGLGAGAPARAAPPASRVGFDAHSFTIDGKRLYIWSGEFHPYRLPSPDLWPDIFQKMKAAGFNAASIYFSWGYHSAAPGHYDFTGIRDMDRLLDAARDAGIYIIARPGPYINAEVDSGGFPLWFTTRPLANRSPDPAYLAAADEWLTQIDRIIARHQIDGGRGTVIAYQVENEYYKGSDQGRAYMQHLKAKARADGISVPLVGNHNGTFVDGVGAMQVSGWDHYPQGFDCSTPEKWNAAPDMADEHGAGQPIFAAEYQGGAFDPWGGPGYGACAKLINDRFANVFYKQNIAAGATAQNFYMVYGGTSWGWQAIPQNYTSYDYGAAITEGRQFDPKYYEMKRIGYMLAASAPLLSASAATPARVDDPAVIDVVRRDAASGSEYHLLRHGDTTAATPASVHIALALKDGRYPRVPQAPGTAITLDGREAKLLAADTDLAGQHLVYSTSELMTADRIGERDVVLLHGRPGSPGETVLRFARRPEVTVIAGAATLQWEKKRDLRINYSHDGLIRLSISGGGRPPLLLLIADTPSTEQVWRAETGTGPVLLLGAPLLRQAVLSGDTLALTGDGAAQEARAELFAPPAARLRWNGAAVTTAPAPDGGLAFTVPARPRLVLPALGPWERRAEAPEIDPDFPDQTWQEARLRSSASITKPGSLPVLFADDYGFHTGNTWYRGHFRNDAGHVPPTGIRLKVISGGKGGAYSAWLNGRFLGSVTGGEDGAFGFPQAALRRGDNVLSVLTVDMGHEEDYDSKGENRTARGIVSAVPLGAEADAIGWRIQGRRGGDGATDALRGPYNEGGLFGEREGWHLGKGGDAGWHETRLASNDDKPGVSWYRTTVRLDLPRGADASLGLRIADPPGRHYRAILFVNGWQFGHYVSDLGPQHDFPVPAGILDPHGPNRISVAVWKTDASPGGLGAVSLIDYAAMPAR</sequence>
<evidence type="ECO:0000259" key="10">
    <source>
        <dbReference type="SMART" id="SM01029"/>
    </source>
</evidence>
<accession>A0ABY4X5R3</accession>
<feature type="signal peptide" evidence="9">
    <location>
        <begin position="1"/>
        <end position="28"/>
    </location>
</feature>
<evidence type="ECO:0000256" key="7">
    <source>
        <dbReference type="ARBA" id="ARBA00023295"/>
    </source>
</evidence>
<evidence type="ECO:0000256" key="5">
    <source>
        <dbReference type="ARBA" id="ARBA00022801"/>
    </source>
</evidence>
<keyword evidence="12" id="KW-1185">Reference proteome</keyword>
<dbReference type="Gene3D" id="2.102.20.10">
    <property type="entry name" value="Beta-galactosidase, domain 2"/>
    <property type="match status" value="1"/>
</dbReference>
<dbReference type="InterPro" id="IPR025300">
    <property type="entry name" value="BetaGal_jelly_roll_dom"/>
</dbReference>
<dbReference type="SUPFAM" id="SSF51445">
    <property type="entry name" value="(Trans)glycosidases"/>
    <property type="match status" value="1"/>
</dbReference>
<comment type="similarity">
    <text evidence="2 8">Belongs to the glycosyl hydrolase 35 family.</text>
</comment>
<dbReference type="InterPro" id="IPR001944">
    <property type="entry name" value="Glycoside_Hdrlase_35"/>
</dbReference>
<dbReference type="Gene3D" id="2.60.120.260">
    <property type="entry name" value="Galactose-binding domain-like"/>
    <property type="match status" value="2"/>
</dbReference>
<dbReference type="InterPro" id="IPR037110">
    <property type="entry name" value="Betagal_dom2_sf"/>
</dbReference>
<dbReference type="InterPro" id="IPR036833">
    <property type="entry name" value="BetaGal_dom3_sf"/>
</dbReference>
<dbReference type="Gene3D" id="2.60.390.10">
    <property type="entry name" value="Beta-galactosidase, domain 3"/>
    <property type="match status" value="1"/>
</dbReference>
<evidence type="ECO:0000313" key="12">
    <source>
        <dbReference type="Proteomes" id="UP001056937"/>
    </source>
</evidence>
<keyword evidence="4 9" id="KW-0732">Signal</keyword>
<protein>
    <recommendedName>
        <fullName evidence="3">beta-galactosidase</fullName>
        <ecNumber evidence="3">3.2.1.23</ecNumber>
    </recommendedName>
</protein>
<dbReference type="PRINTS" id="PR00742">
    <property type="entry name" value="GLHYDRLASE35"/>
</dbReference>
<dbReference type="Gene3D" id="3.20.20.80">
    <property type="entry name" value="Glycosidases"/>
    <property type="match status" value="1"/>
</dbReference>
<keyword evidence="6" id="KW-0325">Glycoprotein</keyword>
<evidence type="ECO:0000256" key="6">
    <source>
        <dbReference type="ARBA" id="ARBA00023180"/>
    </source>
</evidence>
<proteinExistence type="inferred from homology"/>
<dbReference type="SMART" id="SM01029">
    <property type="entry name" value="BetaGal_dom2"/>
    <property type="match status" value="1"/>
</dbReference>
<organism evidence="11 12">
    <name type="scientific">Sphingomonas morindae</name>
    <dbReference type="NCBI Taxonomy" id="1541170"/>
    <lineage>
        <taxon>Bacteria</taxon>
        <taxon>Pseudomonadati</taxon>
        <taxon>Pseudomonadota</taxon>
        <taxon>Alphaproteobacteria</taxon>
        <taxon>Sphingomonadales</taxon>
        <taxon>Sphingomonadaceae</taxon>
        <taxon>Sphingomonas</taxon>
    </lineage>
</organism>
<evidence type="ECO:0000256" key="4">
    <source>
        <dbReference type="ARBA" id="ARBA00022729"/>
    </source>
</evidence>
<dbReference type="Pfam" id="PF13363">
    <property type="entry name" value="BetaGal_dom3"/>
    <property type="match status" value="1"/>
</dbReference>
<keyword evidence="7 11" id="KW-0326">Glycosidase</keyword>
<dbReference type="GO" id="GO:0004565">
    <property type="term" value="F:beta-galactosidase activity"/>
    <property type="evidence" value="ECO:0007669"/>
    <property type="project" value="UniProtKB-EC"/>
</dbReference>
<dbReference type="SUPFAM" id="SSF117100">
    <property type="entry name" value="Beta-galactosidase LacA, domain 3"/>
    <property type="match status" value="1"/>
</dbReference>
<name>A0ABY4X5R3_9SPHN</name>
<evidence type="ECO:0000256" key="9">
    <source>
        <dbReference type="SAM" id="SignalP"/>
    </source>
</evidence>
<comment type="catalytic activity">
    <reaction evidence="1">
        <text>Hydrolysis of terminal non-reducing beta-D-galactose residues in beta-D-galactosides.</text>
        <dbReference type="EC" id="3.2.1.23"/>
    </reaction>
</comment>
<dbReference type="Pfam" id="PF01301">
    <property type="entry name" value="Glyco_hydro_35"/>
    <property type="match status" value="1"/>
</dbReference>
<dbReference type="EMBL" id="CP084930">
    <property type="protein sequence ID" value="USI72219.1"/>
    <property type="molecule type" value="Genomic_DNA"/>
</dbReference>
<evidence type="ECO:0000256" key="1">
    <source>
        <dbReference type="ARBA" id="ARBA00001412"/>
    </source>
</evidence>
<evidence type="ECO:0000256" key="2">
    <source>
        <dbReference type="ARBA" id="ARBA00009809"/>
    </source>
</evidence>
<evidence type="ECO:0000256" key="8">
    <source>
        <dbReference type="RuleBase" id="RU003679"/>
    </source>
</evidence>
<dbReference type="RefSeq" id="WP_252166028.1">
    <property type="nucleotide sequence ID" value="NZ_CP084930.1"/>
</dbReference>
<feature type="chain" id="PRO_5046486433" description="beta-galactosidase" evidence="9">
    <location>
        <begin position="29"/>
        <end position="945"/>
    </location>
</feature>
<dbReference type="Pfam" id="PF13364">
    <property type="entry name" value="BetaGal_ABD2"/>
    <property type="match status" value="2"/>
</dbReference>
<dbReference type="SUPFAM" id="SSF51011">
    <property type="entry name" value="Glycosyl hydrolase domain"/>
    <property type="match status" value="1"/>
</dbReference>
<dbReference type="EC" id="3.2.1.23" evidence="3"/>
<dbReference type="InterPro" id="IPR025972">
    <property type="entry name" value="BetaGal_dom3"/>
</dbReference>